<gene>
    <name evidence="2" type="ORF">Pcinc_030927</name>
</gene>
<evidence type="ECO:0000313" key="3">
    <source>
        <dbReference type="Proteomes" id="UP001286313"/>
    </source>
</evidence>
<accession>A0AAE1EXQ5</accession>
<proteinExistence type="predicted"/>
<reference evidence="2" key="1">
    <citation type="submission" date="2023-10" db="EMBL/GenBank/DDBJ databases">
        <title>Genome assemblies of two species of porcelain crab, Petrolisthes cinctipes and Petrolisthes manimaculis (Anomura: Porcellanidae).</title>
        <authorList>
            <person name="Angst P."/>
        </authorList>
    </citation>
    <scope>NUCLEOTIDE SEQUENCE</scope>
    <source>
        <strain evidence="2">PB745_01</strain>
        <tissue evidence="2">Gill</tissue>
    </source>
</reference>
<feature type="chain" id="PRO_5041950404" description="GDSL esterase/lipase" evidence="1">
    <location>
        <begin position="33"/>
        <end position="108"/>
    </location>
</feature>
<evidence type="ECO:0000256" key="1">
    <source>
        <dbReference type="SAM" id="SignalP"/>
    </source>
</evidence>
<feature type="signal peptide" evidence="1">
    <location>
        <begin position="1"/>
        <end position="32"/>
    </location>
</feature>
<dbReference type="AlphaFoldDB" id="A0AAE1EXQ5"/>
<evidence type="ECO:0008006" key="4">
    <source>
        <dbReference type="Google" id="ProtNLM"/>
    </source>
</evidence>
<comment type="caution">
    <text evidence="2">The sequence shown here is derived from an EMBL/GenBank/DDBJ whole genome shotgun (WGS) entry which is preliminary data.</text>
</comment>
<name>A0AAE1EXQ5_PETCI</name>
<evidence type="ECO:0000313" key="2">
    <source>
        <dbReference type="EMBL" id="KAK3863291.1"/>
    </source>
</evidence>
<keyword evidence="1" id="KW-0732">Signal</keyword>
<dbReference type="Proteomes" id="UP001286313">
    <property type="component" value="Unassembled WGS sequence"/>
</dbReference>
<protein>
    <recommendedName>
        <fullName evidence="4">GDSL esterase/lipase</fullName>
    </recommendedName>
</protein>
<keyword evidence="3" id="KW-1185">Reference proteome</keyword>
<sequence length="108" mass="12081">MKMNVSSIMLLVPSLLLLLLQLLLLLPGTCHASPLPPLRSFTSTYPSRSQYRRGGRVRYPSRKPYSNHPLAGLLPSQSEVYYFGFDSTGYSRNGRDLSHVLAESVNQV</sequence>
<organism evidence="2 3">
    <name type="scientific">Petrolisthes cinctipes</name>
    <name type="common">Flat porcelain crab</name>
    <dbReference type="NCBI Taxonomy" id="88211"/>
    <lineage>
        <taxon>Eukaryota</taxon>
        <taxon>Metazoa</taxon>
        <taxon>Ecdysozoa</taxon>
        <taxon>Arthropoda</taxon>
        <taxon>Crustacea</taxon>
        <taxon>Multicrustacea</taxon>
        <taxon>Malacostraca</taxon>
        <taxon>Eumalacostraca</taxon>
        <taxon>Eucarida</taxon>
        <taxon>Decapoda</taxon>
        <taxon>Pleocyemata</taxon>
        <taxon>Anomura</taxon>
        <taxon>Galatheoidea</taxon>
        <taxon>Porcellanidae</taxon>
        <taxon>Petrolisthes</taxon>
    </lineage>
</organism>
<dbReference type="EMBL" id="JAWQEG010004048">
    <property type="protein sequence ID" value="KAK3863291.1"/>
    <property type="molecule type" value="Genomic_DNA"/>
</dbReference>